<proteinExistence type="predicted"/>
<organism evidence="1 2">
    <name type="scientific">Nostoc favosum CHAB5714</name>
    <dbReference type="NCBI Taxonomy" id="2780399"/>
    <lineage>
        <taxon>Bacteria</taxon>
        <taxon>Bacillati</taxon>
        <taxon>Cyanobacteriota</taxon>
        <taxon>Cyanophyceae</taxon>
        <taxon>Nostocales</taxon>
        <taxon>Nostocaceae</taxon>
        <taxon>Nostoc</taxon>
        <taxon>Nostoc favosum</taxon>
    </lineage>
</organism>
<dbReference type="Proteomes" id="UP001199525">
    <property type="component" value="Unassembled WGS sequence"/>
</dbReference>
<dbReference type="RefSeq" id="WP_229485499.1">
    <property type="nucleotide sequence ID" value="NZ_JAIVFQ010000018.1"/>
</dbReference>
<accession>A0ABS8I8S5</accession>
<name>A0ABS8I8S5_9NOSO</name>
<comment type="caution">
    <text evidence="1">The sequence shown here is derived from an EMBL/GenBank/DDBJ whole genome shotgun (WGS) entry which is preliminary data.</text>
</comment>
<gene>
    <name evidence="1" type="ORF">LC586_14615</name>
</gene>
<reference evidence="1 2" key="1">
    <citation type="journal article" date="2021" name="Microorganisms">
        <title>Genome Evolution of Filamentous Cyanobacterium Nostoc Species: From Facultative Symbiosis to Free Living.</title>
        <authorList>
            <person name="Huo D."/>
            <person name="Li H."/>
            <person name="Cai F."/>
            <person name="Guo X."/>
            <person name="Qiao Z."/>
            <person name="Wang W."/>
            <person name="Yu G."/>
            <person name="Li R."/>
        </authorList>
    </citation>
    <scope>NUCLEOTIDE SEQUENCE [LARGE SCALE GENOMIC DNA]</scope>
    <source>
        <strain evidence="1 2">CHAB 5714</strain>
    </source>
</reference>
<protein>
    <submittedName>
        <fullName evidence="1">DUF1036 domain-containing protein</fullName>
    </submittedName>
</protein>
<dbReference type="InterPro" id="IPR009380">
    <property type="entry name" value="DUF1036"/>
</dbReference>
<evidence type="ECO:0000313" key="1">
    <source>
        <dbReference type="EMBL" id="MCC5600422.1"/>
    </source>
</evidence>
<sequence length="182" mass="20552">MKPAVIFLPIFVVLPFLVATTETAIAIPYRSGGKCSFSGIDIDLVTGQTRSIFMPPEDPSCYGDQSASQQRPSQQSYQFRFSNNCSRPVKVALGYRNLNNNWETRGWWQFAPGEKANLSKKDGDSPIMSNNRIFYFYAETIDAGNPLTWQSDTYMSVNGQRLGFREERDTKGNNNDFSVDCK</sequence>
<dbReference type="EMBL" id="JAIVFQ010000018">
    <property type="protein sequence ID" value="MCC5600422.1"/>
    <property type="molecule type" value="Genomic_DNA"/>
</dbReference>
<keyword evidence="2" id="KW-1185">Reference proteome</keyword>
<dbReference type="Pfam" id="PF06282">
    <property type="entry name" value="DUF1036"/>
    <property type="match status" value="1"/>
</dbReference>
<evidence type="ECO:0000313" key="2">
    <source>
        <dbReference type="Proteomes" id="UP001199525"/>
    </source>
</evidence>